<dbReference type="EMBL" id="JACHJB010000004">
    <property type="protein sequence ID" value="MBB6351276.1"/>
    <property type="molecule type" value="Genomic_DNA"/>
</dbReference>
<keyword evidence="3" id="KW-1185">Reference proteome</keyword>
<keyword evidence="2" id="KW-0808">Transferase</keyword>
<dbReference type="PANTHER" id="PTHR43685">
    <property type="entry name" value="GLYCOSYLTRANSFERASE"/>
    <property type="match status" value="1"/>
</dbReference>
<dbReference type="CDD" id="cd00761">
    <property type="entry name" value="Glyco_tranf_GTA_type"/>
    <property type="match status" value="1"/>
</dbReference>
<evidence type="ECO:0000313" key="3">
    <source>
        <dbReference type="Proteomes" id="UP000583800"/>
    </source>
</evidence>
<protein>
    <submittedName>
        <fullName evidence="2">Glycosyltransferase involved in cell wall biosynthesis</fullName>
    </submittedName>
</protein>
<organism evidence="2 3">
    <name type="scientific">Nonomuraea muscovyensis</name>
    <dbReference type="NCBI Taxonomy" id="1124761"/>
    <lineage>
        <taxon>Bacteria</taxon>
        <taxon>Bacillati</taxon>
        <taxon>Actinomycetota</taxon>
        <taxon>Actinomycetes</taxon>
        <taxon>Streptosporangiales</taxon>
        <taxon>Streptosporangiaceae</taxon>
        <taxon>Nonomuraea</taxon>
    </lineage>
</organism>
<dbReference type="Gene3D" id="3.90.550.10">
    <property type="entry name" value="Spore Coat Polysaccharide Biosynthesis Protein SpsA, Chain A"/>
    <property type="match status" value="1"/>
</dbReference>
<evidence type="ECO:0000313" key="2">
    <source>
        <dbReference type="EMBL" id="MBB6351276.1"/>
    </source>
</evidence>
<dbReference type="GO" id="GO:0016740">
    <property type="term" value="F:transferase activity"/>
    <property type="evidence" value="ECO:0007669"/>
    <property type="project" value="UniProtKB-KW"/>
</dbReference>
<proteinExistence type="predicted"/>
<name>A0A7X0F334_9ACTN</name>
<sequence>MAESGVSSSWPEVGVVVCTRGDRPEMLREALKGIEAQDYPGRVATVVVFDGNDPDPDLVSDDPARPVKVVRNSRQRGLPAARNCGILTHGDEVEWVAFCDDDDTWLPTRVRVQIEALRRHPDAVFATCGSLIVHPEWTRHIPLDKERVPFTDLLDGRQPAMHPSGFLARRAALVGDEVGLFSETIPSGYGEDYEMLLRAAKYAPIVHVPGEHLHVAMHGQSHFAGRWDTIAEALQWLLERYPEIRTSRKGYSRLAGQVAFTRVAVGRRAEALRWAARAFATDPREIRSYGVAVIALLRLNPVWVVRRMEARGFGAP</sequence>
<reference evidence="2 3" key="1">
    <citation type="submission" date="2020-08" db="EMBL/GenBank/DDBJ databases">
        <title>Sequencing the genomes of 1000 actinobacteria strains.</title>
        <authorList>
            <person name="Klenk H.-P."/>
        </authorList>
    </citation>
    <scope>NUCLEOTIDE SEQUENCE [LARGE SCALE GENOMIC DNA]</scope>
    <source>
        <strain evidence="2 3">DSM 45913</strain>
    </source>
</reference>
<dbReference type="Pfam" id="PF00535">
    <property type="entry name" value="Glycos_transf_2"/>
    <property type="match status" value="1"/>
</dbReference>
<dbReference type="SUPFAM" id="SSF53448">
    <property type="entry name" value="Nucleotide-diphospho-sugar transferases"/>
    <property type="match status" value="1"/>
</dbReference>
<gene>
    <name evidence="2" type="ORF">FHU36_007859</name>
</gene>
<feature type="domain" description="Glycosyltransferase 2-like" evidence="1">
    <location>
        <begin position="15"/>
        <end position="129"/>
    </location>
</feature>
<evidence type="ECO:0000259" key="1">
    <source>
        <dbReference type="Pfam" id="PF00535"/>
    </source>
</evidence>
<dbReference type="PANTHER" id="PTHR43685:SF2">
    <property type="entry name" value="GLYCOSYLTRANSFERASE 2-LIKE DOMAIN-CONTAINING PROTEIN"/>
    <property type="match status" value="1"/>
</dbReference>
<dbReference type="Proteomes" id="UP000583800">
    <property type="component" value="Unassembled WGS sequence"/>
</dbReference>
<dbReference type="InterPro" id="IPR001173">
    <property type="entry name" value="Glyco_trans_2-like"/>
</dbReference>
<accession>A0A7X0F334</accession>
<dbReference type="InterPro" id="IPR029044">
    <property type="entry name" value="Nucleotide-diphossugar_trans"/>
</dbReference>
<dbReference type="AlphaFoldDB" id="A0A7X0F334"/>
<dbReference type="RefSeq" id="WP_185089055.1">
    <property type="nucleotide sequence ID" value="NZ_JACHJB010000004.1"/>
</dbReference>
<dbReference type="InterPro" id="IPR050834">
    <property type="entry name" value="Glycosyltransf_2"/>
</dbReference>
<comment type="caution">
    <text evidence="2">The sequence shown here is derived from an EMBL/GenBank/DDBJ whole genome shotgun (WGS) entry which is preliminary data.</text>
</comment>